<proteinExistence type="predicted"/>
<keyword evidence="1" id="KW-0067">ATP-binding</keyword>
<reference evidence="3 4" key="1">
    <citation type="journal article" date="2020" name="ISME J.">
        <title>Uncovering the hidden diversity of litter-decomposition mechanisms in mushroom-forming fungi.</title>
        <authorList>
            <person name="Floudas D."/>
            <person name="Bentzer J."/>
            <person name="Ahren D."/>
            <person name="Johansson T."/>
            <person name="Persson P."/>
            <person name="Tunlid A."/>
        </authorList>
    </citation>
    <scope>NUCLEOTIDE SEQUENCE [LARGE SCALE GENOMIC DNA]</scope>
    <source>
        <strain evidence="3 4">CBS 175.51</strain>
    </source>
</reference>
<keyword evidence="1" id="KW-0547">Nucleotide-binding</keyword>
<dbReference type="InterPro" id="IPR011761">
    <property type="entry name" value="ATP-grasp"/>
</dbReference>
<comment type="caution">
    <text evidence="3">The sequence shown here is derived from an EMBL/GenBank/DDBJ whole genome shotgun (WGS) entry which is preliminary data.</text>
</comment>
<evidence type="ECO:0000259" key="2">
    <source>
        <dbReference type="PROSITE" id="PS50975"/>
    </source>
</evidence>
<dbReference type="PROSITE" id="PS50975">
    <property type="entry name" value="ATP_GRASP"/>
    <property type="match status" value="1"/>
</dbReference>
<accession>A0A8H5C5Y2</accession>
<keyword evidence="4" id="KW-1185">Reference proteome</keyword>
<feature type="domain" description="ATP-grasp" evidence="2">
    <location>
        <begin position="132"/>
        <end position="311"/>
    </location>
</feature>
<dbReference type="SUPFAM" id="SSF56059">
    <property type="entry name" value="Glutathione synthetase ATP-binding domain-like"/>
    <property type="match status" value="1"/>
</dbReference>
<dbReference type="GO" id="GO:0046872">
    <property type="term" value="F:metal ion binding"/>
    <property type="evidence" value="ECO:0007669"/>
    <property type="project" value="InterPro"/>
</dbReference>
<dbReference type="EMBL" id="JAACJK010000060">
    <property type="protein sequence ID" value="KAF5335822.1"/>
    <property type="molecule type" value="Genomic_DNA"/>
</dbReference>
<organism evidence="3 4">
    <name type="scientific">Ephemerocybe angulata</name>
    <dbReference type="NCBI Taxonomy" id="980116"/>
    <lineage>
        <taxon>Eukaryota</taxon>
        <taxon>Fungi</taxon>
        <taxon>Dikarya</taxon>
        <taxon>Basidiomycota</taxon>
        <taxon>Agaricomycotina</taxon>
        <taxon>Agaricomycetes</taxon>
        <taxon>Agaricomycetidae</taxon>
        <taxon>Agaricales</taxon>
        <taxon>Agaricineae</taxon>
        <taxon>Psathyrellaceae</taxon>
        <taxon>Ephemerocybe</taxon>
    </lineage>
</organism>
<dbReference type="Gene3D" id="3.40.50.20">
    <property type="match status" value="1"/>
</dbReference>
<evidence type="ECO:0000313" key="4">
    <source>
        <dbReference type="Proteomes" id="UP000541558"/>
    </source>
</evidence>
<evidence type="ECO:0000313" key="3">
    <source>
        <dbReference type="EMBL" id="KAF5335822.1"/>
    </source>
</evidence>
<sequence length="450" mass="51031">MRRRGHDTTQSTNPLNILLSNGRFPVTLDLARQLRLAGHRIFVVDTMHYHVCKFSKDVKHSYQVPVPRDDAEGYIAGVMRAVHECGIDLIIPMHEEIFYLAEAAQTNAELRGKLLAPPFPTLIMLHNKWEFAKFLTRNGLGVPRSSLCQSYDDVLELDHNVEWALKPVYGRASTNIFHIQPNVAPPKHEDIDISEEKHYIAQEWAKGLRYCTYSVFWDGKVAALSAYPVKDTIDGASCVYFESVQNPDITEYVDNLAAASPGVSGQIALDLIKSDKDGKMVAIDCNPRATSGIHLYSRTPRLASVMTCHIPVDAPRWTKPIPDHVAPPIHAKRQVAPGMLMWKRASAKSDIKAIAIEYVSHMKRLVFSQDVVWSWKDLTPSLMQPFLLTSYYEICREKGLKLPTMFQHDYIWEPKGHHLEDVRRMLDKQDKKAGETFIERSTIPFVSSGD</sequence>
<evidence type="ECO:0000256" key="1">
    <source>
        <dbReference type="PROSITE-ProRule" id="PRU00409"/>
    </source>
</evidence>
<gene>
    <name evidence="3" type="ORF">D9611_009651</name>
</gene>
<dbReference type="Pfam" id="PF02655">
    <property type="entry name" value="ATP-grasp_3"/>
    <property type="match status" value="1"/>
</dbReference>
<dbReference type="GO" id="GO:0005524">
    <property type="term" value="F:ATP binding"/>
    <property type="evidence" value="ECO:0007669"/>
    <property type="project" value="UniProtKB-UniRule"/>
</dbReference>
<dbReference type="Gene3D" id="3.30.470.20">
    <property type="entry name" value="ATP-grasp fold, B domain"/>
    <property type="match status" value="1"/>
</dbReference>
<dbReference type="InterPro" id="IPR003806">
    <property type="entry name" value="ATP-grasp_PylC-type"/>
</dbReference>
<dbReference type="Proteomes" id="UP000541558">
    <property type="component" value="Unassembled WGS sequence"/>
</dbReference>
<dbReference type="AlphaFoldDB" id="A0A8H5C5Y2"/>
<dbReference type="OrthoDB" id="186626at2759"/>
<name>A0A8H5C5Y2_9AGAR</name>
<protein>
    <recommendedName>
        <fullName evidence="2">ATP-grasp domain-containing protein</fullName>
    </recommendedName>
</protein>